<dbReference type="InterPro" id="IPR045864">
    <property type="entry name" value="aa-tRNA-synth_II/BPL/LPL"/>
</dbReference>
<name>A0A1F7XK09_9BACT</name>
<dbReference type="PROSITE" id="PS50862">
    <property type="entry name" value="AA_TRNA_LIGASE_II"/>
    <property type="match status" value="1"/>
</dbReference>
<dbReference type="EMBL" id="MGFX01000006">
    <property type="protein sequence ID" value="OGM15333.1"/>
    <property type="molecule type" value="Genomic_DNA"/>
</dbReference>
<evidence type="ECO:0000256" key="1">
    <source>
        <dbReference type="ARBA" id="ARBA00008226"/>
    </source>
</evidence>
<evidence type="ECO:0000313" key="4">
    <source>
        <dbReference type="Proteomes" id="UP000177382"/>
    </source>
</evidence>
<dbReference type="CDD" id="cd00773">
    <property type="entry name" value="HisRS-like_core"/>
    <property type="match status" value="1"/>
</dbReference>
<dbReference type="SUPFAM" id="SSF55681">
    <property type="entry name" value="Class II aaRS and biotin synthetases"/>
    <property type="match status" value="1"/>
</dbReference>
<dbReference type="Gene3D" id="3.30.930.10">
    <property type="entry name" value="Bira Bifunctional Protein, Domain 2"/>
    <property type="match status" value="2"/>
</dbReference>
<comment type="similarity">
    <text evidence="1">Belongs to the class-II aminoacyl-tRNA synthetase family.</text>
</comment>
<comment type="caution">
    <text evidence="3">The sequence shown here is derived from an EMBL/GenBank/DDBJ whole genome shotgun (WGS) entry which is preliminary data.</text>
</comment>
<dbReference type="PANTHER" id="PTHR11476:SF7">
    <property type="entry name" value="HISTIDINE--TRNA LIGASE"/>
    <property type="match status" value="1"/>
</dbReference>
<dbReference type="InterPro" id="IPR006195">
    <property type="entry name" value="aa-tRNA-synth_II"/>
</dbReference>
<sequence>MKKGPLTPKGFRDLEPSLAKKRREVIGKIATVLEDFGFVPLETPTVEFADTLKGKYGEEEKLIYEFTDRGGRKLALRYDLTVPLARFVANNLNLLSPTFSRYQIGQIFRGENPQKGRYRESTQFDLDTVGSPDIAEDAKIIAAGIIAIRKLGLNDAQMAINDRKNFEGLSIEDIRTIDKIYKVGKENTEKRLLDFVDNVKPTDNLNKIFEALESKFGLKEQVDFFFDPTLARGSDYYTGSIFELKPNGKPSDQSIGGGGRYDNLIGMFAGRTIPAVGFSFGVDRIVELL</sequence>
<evidence type="ECO:0000313" key="3">
    <source>
        <dbReference type="EMBL" id="OGM15333.1"/>
    </source>
</evidence>
<feature type="domain" description="Aminoacyl-transfer RNA synthetases class-II family profile" evidence="2">
    <location>
        <begin position="32"/>
        <end position="289"/>
    </location>
</feature>
<reference evidence="3 4" key="1">
    <citation type="journal article" date="2016" name="Nat. Commun.">
        <title>Thousands of microbial genomes shed light on interconnected biogeochemical processes in an aquifer system.</title>
        <authorList>
            <person name="Anantharaman K."/>
            <person name="Brown C.T."/>
            <person name="Hug L.A."/>
            <person name="Sharon I."/>
            <person name="Castelle C.J."/>
            <person name="Probst A.J."/>
            <person name="Thomas B.C."/>
            <person name="Singh A."/>
            <person name="Wilkins M.J."/>
            <person name="Karaoz U."/>
            <person name="Brodie E.L."/>
            <person name="Williams K.H."/>
            <person name="Hubbard S.S."/>
            <person name="Banfield J.F."/>
        </authorList>
    </citation>
    <scope>NUCLEOTIDE SEQUENCE [LARGE SCALE GENOMIC DNA]</scope>
</reference>
<proteinExistence type="inferred from homology"/>
<evidence type="ECO:0000259" key="2">
    <source>
        <dbReference type="PROSITE" id="PS50862"/>
    </source>
</evidence>
<dbReference type="Proteomes" id="UP000177382">
    <property type="component" value="Unassembled WGS sequence"/>
</dbReference>
<dbReference type="Pfam" id="PF13393">
    <property type="entry name" value="tRNA-synt_His"/>
    <property type="match status" value="2"/>
</dbReference>
<organism evidence="3 4">
    <name type="scientific">Candidatus Woesebacteria bacterium RBG_16_42_24</name>
    <dbReference type="NCBI Taxonomy" id="1802485"/>
    <lineage>
        <taxon>Bacteria</taxon>
        <taxon>Candidatus Woeseibacteriota</taxon>
    </lineage>
</organism>
<dbReference type="InterPro" id="IPR041715">
    <property type="entry name" value="HisRS-like_core"/>
</dbReference>
<accession>A0A1F7XK09</accession>
<dbReference type="STRING" id="1802485.A2V97_01740"/>
<dbReference type="AlphaFoldDB" id="A0A1F7XK09"/>
<gene>
    <name evidence="3" type="ORF">A2V97_01740</name>
</gene>
<protein>
    <recommendedName>
        <fullName evidence="2">Aminoacyl-transfer RNA synthetases class-II family profile domain-containing protein</fullName>
    </recommendedName>
</protein>
<dbReference type="PANTHER" id="PTHR11476">
    <property type="entry name" value="HISTIDYL-TRNA SYNTHETASE"/>
    <property type="match status" value="1"/>
</dbReference>